<reference evidence="1 2" key="1">
    <citation type="submission" date="2024-08" db="EMBL/GenBank/DDBJ databases">
        <authorList>
            <person name="Cucini C."/>
            <person name="Frati F."/>
        </authorList>
    </citation>
    <scope>NUCLEOTIDE SEQUENCE [LARGE SCALE GENOMIC DNA]</scope>
</reference>
<proteinExistence type="predicted"/>
<gene>
    <name evidence="1" type="ORF">ODALV1_LOCUS18828</name>
</gene>
<sequence length="272" mass="31539">MKPSELLQYHKLLTDEEYLIRVSNLPIPNSKSVIEKIKQMKKKCSKKVNPHSYELSRLMNATFSCRYMEIFKNRLSVHNTIVHYPGLRFYDQVKLEFEKVTGKTLVLFDDFLTKRVCIKNRTRNVAVSDPNYLCESAVAYLIDLEADPRCSLPFWTSSVKLAAEMIIFVSDHFMGDWLNEFVMIETTGQELTMNPSAIPRAHPFILITGDILDEDCASVYCERTKIMSNLTFWNAVLLCYYLHYIFNLTYLESDAGLFQAFDAELASNQKFV</sequence>
<evidence type="ECO:0000313" key="2">
    <source>
        <dbReference type="Proteomes" id="UP001642540"/>
    </source>
</evidence>
<accession>A0ABP1R4X2</accession>
<dbReference type="EMBL" id="CAXLJM020000062">
    <property type="protein sequence ID" value="CAL8120051.1"/>
    <property type="molecule type" value="Genomic_DNA"/>
</dbReference>
<comment type="caution">
    <text evidence="1">The sequence shown here is derived from an EMBL/GenBank/DDBJ whole genome shotgun (WGS) entry which is preliminary data.</text>
</comment>
<dbReference type="Proteomes" id="UP001642540">
    <property type="component" value="Unassembled WGS sequence"/>
</dbReference>
<protein>
    <submittedName>
        <fullName evidence="1">Uncharacterized protein</fullName>
    </submittedName>
</protein>
<keyword evidence="2" id="KW-1185">Reference proteome</keyword>
<evidence type="ECO:0000313" key="1">
    <source>
        <dbReference type="EMBL" id="CAL8120051.1"/>
    </source>
</evidence>
<organism evidence="1 2">
    <name type="scientific">Orchesella dallaii</name>
    <dbReference type="NCBI Taxonomy" id="48710"/>
    <lineage>
        <taxon>Eukaryota</taxon>
        <taxon>Metazoa</taxon>
        <taxon>Ecdysozoa</taxon>
        <taxon>Arthropoda</taxon>
        <taxon>Hexapoda</taxon>
        <taxon>Collembola</taxon>
        <taxon>Entomobryomorpha</taxon>
        <taxon>Entomobryoidea</taxon>
        <taxon>Orchesellidae</taxon>
        <taxon>Orchesellinae</taxon>
        <taxon>Orchesella</taxon>
    </lineage>
</organism>
<name>A0ABP1R4X2_9HEXA</name>